<name>A0A2X0K1R0_9ACTN</name>
<comment type="caution">
    <text evidence="1">The sequence shown here is derived from an EMBL/GenBank/DDBJ whole genome shotgun (WGS) entry which is preliminary data.</text>
</comment>
<evidence type="ECO:0000313" key="1">
    <source>
        <dbReference type="EMBL" id="RAG81270.1"/>
    </source>
</evidence>
<organism evidence="1 2">
    <name type="scientific">Streptacidiphilus pinicola</name>
    <dbReference type="NCBI Taxonomy" id="2219663"/>
    <lineage>
        <taxon>Bacteria</taxon>
        <taxon>Bacillati</taxon>
        <taxon>Actinomycetota</taxon>
        <taxon>Actinomycetes</taxon>
        <taxon>Kitasatosporales</taxon>
        <taxon>Streptomycetaceae</taxon>
        <taxon>Streptacidiphilus</taxon>
    </lineage>
</organism>
<keyword evidence="2" id="KW-1185">Reference proteome</keyword>
<protein>
    <submittedName>
        <fullName evidence="1">Uncharacterized protein</fullName>
    </submittedName>
</protein>
<dbReference type="Proteomes" id="UP000248889">
    <property type="component" value="Unassembled WGS sequence"/>
</dbReference>
<dbReference type="EMBL" id="QKYN01000168">
    <property type="protein sequence ID" value="RAG81270.1"/>
    <property type="molecule type" value="Genomic_DNA"/>
</dbReference>
<reference evidence="1 2" key="1">
    <citation type="submission" date="2018-06" db="EMBL/GenBank/DDBJ databases">
        <title>Streptacidiphilus pinicola sp. nov., isolated from pine grove soil.</title>
        <authorList>
            <person name="Roh S.G."/>
            <person name="Park S."/>
            <person name="Kim M.-K."/>
            <person name="Yun B.-R."/>
            <person name="Park J."/>
            <person name="Kim M.J."/>
            <person name="Kim Y.S."/>
            <person name="Kim S.B."/>
        </authorList>
    </citation>
    <scope>NUCLEOTIDE SEQUENCE [LARGE SCALE GENOMIC DNA]</scope>
    <source>
        <strain evidence="1 2">MMS16-CNU450</strain>
    </source>
</reference>
<accession>A0A2X0K1R0</accession>
<sequence>MLPFSMLDVQVGAVGDEYASSSRVRSSPSTSIRAPFLGQLMPARRLRVSPRAVKRPMSRYAYKSLRVDRRTYKASISIDILSTNRC</sequence>
<evidence type="ECO:0000313" key="2">
    <source>
        <dbReference type="Proteomes" id="UP000248889"/>
    </source>
</evidence>
<proteinExistence type="predicted"/>
<dbReference type="AlphaFoldDB" id="A0A2X0K1R0"/>
<gene>
    <name evidence="1" type="ORF">DN069_33685</name>
</gene>